<evidence type="ECO:0000313" key="7">
    <source>
        <dbReference type="Proteomes" id="UP000616201"/>
    </source>
</evidence>
<protein>
    <recommendedName>
        <fullName evidence="2">N-acetylmuramoyl-L-alanine amidase</fullName>
        <ecNumber evidence="2">3.5.1.28</ecNumber>
    </recommendedName>
</protein>
<dbReference type="Proteomes" id="UP000616201">
    <property type="component" value="Unassembled WGS sequence"/>
</dbReference>
<evidence type="ECO:0000256" key="2">
    <source>
        <dbReference type="ARBA" id="ARBA00011901"/>
    </source>
</evidence>
<dbReference type="GO" id="GO:0009253">
    <property type="term" value="P:peptidoglycan catabolic process"/>
    <property type="evidence" value="ECO:0007669"/>
    <property type="project" value="InterPro"/>
</dbReference>
<dbReference type="InterPro" id="IPR036505">
    <property type="entry name" value="Amidase/PGRP_sf"/>
</dbReference>
<organism evidence="6 7">
    <name type="scientific">Sphingobacterium hungaricum</name>
    <dbReference type="NCBI Taxonomy" id="2082723"/>
    <lineage>
        <taxon>Bacteria</taxon>
        <taxon>Pseudomonadati</taxon>
        <taxon>Bacteroidota</taxon>
        <taxon>Sphingobacteriia</taxon>
        <taxon>Sphingobacteriales</taxon>
        <taxon>Sphingobacteriaceae</taxon>
        <taxon>Sphingobacterium</taxon>
    </lineage>
</organism>
<comment type="caution">
    <text evidence="6">The sequence shown here is derived from an EMBL/GenBank/DDBJ whole genome shotgun (WGS) entry which is preliminary data.</text>
</comment>
<evidence type="ECO:0000256" key="4">
    <source>
        <dbReference type="ARBA" id="ARBA00023316"/>
    </source>
</evidence>
<evidence type="ECO:0000259" key="5">
    <source>
        <dbReference type="SMART" id="SM00644"/>
    </source>
</evidence>
<dbReference type="GO" id="GO:0071555">
    <property type="term" value="P:cell wall organization"/>
    <property type="evidence" value="ECO:0007669"/>
    <property type="project" value="UniProtKB-KW"/>
</dbReference>
<dbReference type="SMART" id="SM00644">
    <property type="entry name" value="Ami_2"/>
    <property type="match status" value="1"/>
</dbReference>
<evidence type="ECO:0000256" key="1">
    <source>
        <dbReference type="ARBA" id="ARBA00001561"/>
    </source>
</evidence>
<evidence type="ECO:0000313" key="6">
    <source>
        <dbReference type="EMBL" id="MBE8712525.1"/>
    </source>
</evidence>
<dbReference type="GO" id="GO:0009254">
    <property type="term" value="P:peptidoglycan turnover"/>
    <property type="evidence" value="ECO:0007669"/>
    <property type="project" value="TreeGrafter"/>
</dbReference>
<dbReference type="InterPro" id="IPR002502">
    <property type="entry name" value="Amidase_domain"/>
</dbReference>
<dbReference type="InterPro" id="IPR051206">
    <property type="entry name" value="NAMLAA_amidase_2"/>
</dbReference>
<keyword evidence="3" id="KW-0378">Hydrolase</keyword>
<name>A0A928USR5_9SPHI</name>
<proteinExistence type="predicted"/>
<comment type="catalytic activity">
    <reaction evidence="1">
        <text>Hydrolyzes the link between N-acetylmuramoyl residues and L-amino acid residues in certain cell-wall glycopeptides.</text>
        <dbReference type="EC" id="3.5.1.28"/>
    </reaction>
</comment>
<dbReference type="PANTHER" id="PTHR30417:SF1">
    <property type="entry name" value="N-ACETYLMURAMOYL-L-ALANINE AMIDASE AMID"/>
    <property type="match status" value="1"/>
</dbReference>
<dbReference type="Gene3D" id="3.40.80.10">
    <property type="entry name" value="Peptidoglycan recognition protein-like"/>
    <property type="match status" value="1"/>
</dbReference>
<dbReference type="CDD" id="cd06583">
    <property type="entry name" value="PGRP"/>
    <property type="match status" value="1"/>
</dbReference>
<accession>A0A928USR5</accession>
<dbReference type="SUPFAM" id="SSF55846">
    <property type="entry name" value="N-acetylmuramoyl-L-alanine amidase-like"/>
    <property type="match status" value="1"/>
</dbReference>
<reference evidence="6" key="1">
    <citation type="submission" date="2018-02" db="EMBL/GenBank/DDBJ databases">
        <authorList>
            <person name="Vasarhelyi B.M."/>
            <person name="Deshmukh S."/>
            <person name="Balint B."/>
            <person name="Kukolya J."/>
        </authorList>
    </citation>
    <scope>NUCLEOTIDE SEQUENCE</scope>
    <source>
        <strain evidence="6">KB22</strain>
    </source>
</reference>
<dbReference type="EC" id="3.5.1.28" evidence="2"/>
<keyword evidence="7" id="KW-1185">Reference proteome</keyword>
<gene>
    <name evidence="6" type="ORF">C4F49_02370</name>
</gene>
<dbReference type="Pfam" id="PF01510">
    <property type="entry name" value="Amidase_2"/>
    <property type="match status" value="1"/>
</dbReference>
<dbReference type="PANTHER" id="PTHR30417">
    <property type="entry name" value="N-ACETYLMURAMOYL-L-ALANINE AMIDASE AMID"/>
    <property type="match status" value="1"/>
</dbReference>
<evidence type="ECO:0000256" key="3">
    <source>
        <dbReference type="ARBA" id="ARBA00022801"/>
    </source>
</evidence>
<dbReference type="EMBL" id="PRDK01000001">
    <property type="protein sequence ID" value="MBE8712525.1"/>
    <property type="molecule type" value="Genomic_DNA"/>
</dbReference>
<sequence length="157" mass="17295">MKVENNKLNGVAYKATPNVSGKINPIYIVMHYDAASNATSAINWMTNPKSQVSAHLHISRDAVVTQLAPFNVKCWHAGVSSWKGLSGLNSYSIGIELQNDGKQEYTAKQLEVAKIVCMALICAYPIKEILGHDEIAPSRKIDPGKHFPMAEFKELVK</sequence>
<feature type="domain" description="N-acetylmuramoyl-L-alanine amidase" evidence="5">
    <location>
        <begin position="12"/>
        <end position="144"/>
    </location>
</feature>
<dbReference type="RefSeq" id="WP_196934854.1">
    <property type="nucleotide sequence ID" value="NZ_MU158698.1"/>
</dbReference>
<keyword evidence="4" id="KW-0961">Cell wall biogenesis/degradation</keyword>
<dbReference type="AlphaFoldDB" id="A0A928USR5"/>
<dbReference type="GO" id="GO:0008745">
    <property type="term" value="F:N-acetylmuramoyl-L-alanine amidase activity"/>
    <property type="evidence" value="ECO:0007669"/>
    <property type="project" value="UniProtKB-EC"/>
</dbReference>